<name>A0ABP9USU8_9BACT</name>
<evidence type="ECO:0000313" key="3">
    <source>
        <dbReference type="Proteomes" id="UP001476282"/>
    </source>
</evidence>
<proteinExistence type="predicted"/>
<keyword evidence="3" id="KW-1185">Reference proteome</keyword>
<protein>
    <recommendedName>
        <fullName evidence="1">Beta-ketoacyl synthase-like N-terminal domain-containing protein</fullName>
    </recommendedName>
</protein>
<sequence length="343" mass="35860">MAAALSIAGSACLTCLGDDRHAQLAAIFAGKPTLRPLSELEGAPSGYEDLTAGWIEPRSLLSHRLWAPLSMAALHVARRAVAEAAWDSLEDVPVFFATSRGPVAGVREPWPGRRPTGLMAASNSLPAEPAAAISSEFGISAPWQVLSSGCCAGLDALQMAAVWLRAGEASRALVVAADLPLVAAVLEDYDRSGILAHGDLPGMHPSEGAAAVCLEAKPGLLEIVETLSLSEPEARFGGNRPLPRLAAALTGMRQRHGDPSLLIPHASGTARHRLHEQQALEEALGNPEHLAMKPFTGHCVGASALIELVLGMDQLRRLPAGSSMLKIASALGGKHACAWLRKS</sequence>
<accession>A0ABP9USU8</accession>
<gene>
    <name evidence="2" type="ORF">Hsar01_03006</name>
</gene>
<reference evidence="2 3" key="1">
    <citation type="submission" date="2024-02" db="EMBL/GenBank/DDBJ databases">
        <title>Haloferula sargassicola NBRC 104335.</title>
        <authorList>
            <person name="Ichikawa N."/>
            <person name="Katano-Makiyama Y."/>
            <person name="Hidaka K."/>
        </authorList>
    </citation>
    <scope>NUCLEOTIDE SEQUENCE [LARGE SCALE GENOMIC DNA]</scope>
    <source>
        <strain evidence="2 3">NBRC 104335</strain>
    </source>
</reference>
<dbReference type="Gene3D" id="3.40.47.10">
    <property type="match status" value="1"/>
</dbReference>
<dbReference type="SUPFAM" id="SSF53901">
    <property type="entry name" value="Thiolase-like"/>
    <property type="match status" value="1"/>
</dbReference>
<organism evidence="2 3">
    <name type="scientific">Haloferula sargassicola</name>
    <dbReference type="NCBI Taxonomy" id="490096"/>
    <lineage>
        <taxon>Bacteria</taxon>
        <taxon>Pseudomonadati</taxon>
        <taxon>Verrucomicrobiota</taxon>
        <taxon>Verrucomicrobiia</taxon>
        <taxon>Verrucomicrobiales</taxon>
        <taxon>Verrucomicrobiaceae</taxon>
        <taxon>Haloferula</taxon>
    </lineage>
</organism>
<dbReference type="Proteomes" id="UP001476282">
    <property type="component" value="Unassembled WGS sequence"/>
</dbReference>
<dbReference type="Pfam" id="PF00109">
    <property type="entry name" value="ketoacyl-synt"/>
    <property type="match status" value="1"/>
</dbReference>
<evidence type="ECO:0000313" key="2">
    <source>
        <dbReference type="EMBL" id="GAA5483772.1"/>
    </source>
</evidence>
<dbReference type="InterPro" id="IPR016039">
    <property type="entry name" value="Thiolase-like"/>
</dbReference>
<evidence type="ECO:0000259" key="1">
    <source>
        <dbReference type="Pfam" id="PF00109"/>
    </source>
</evidence>
<dbReference type="EMBL" id="BAABRI010000017">
    <property type="protein sequence ID" value="GAA5483772.1"/>
    <property type="molecule type" value="Genomic_DNA"/>
</dbReference>
<dbReference type="InterPro" id="IPR014030">
    <property type="entry name" value="Ketoacyl_synth_N"/>
</dbReference>
<dbReference type="RefSeq" id="WP_353567878.1">
    <property type="nucleotide sequence ID" value="NZ_BAABRI010000017.1"/>
</dbReference>
<feature type="domain" description="Beta-ketoacyl synthase-like N-terminal" evidence="1">
    <location>
        <begin position="67"/>
        <end position="216"/>
    </location>
</feature>
<comment type="caution">
    <text evidence="2">The sequence shown here is derived from an EMBL/GenBank/DDBJ whole genome shotgun (WGS) entry which is preliminary data.</text>
</comment>